<reference evidence="1 2" key="1">
    <citation type="journal article" date="2015" name="Nature">
        <title>rRNA introns, odd ribosomes, and small enigmatic genomes across a large radiation of phyla.</title>
        <authorList>
            <person name="Brown C.T."/>
            <person name="Hug L.A."/>
            <person name="Thomas B.C."/>
            <person name="Sharon I."/>
            <person name="Castelle C.J."/>
            <person name="Singh A."/>
            <person name="Wilkins M.J."/>
            <person name="Williams K.H."/>
            <person name="Banfield J.F."/>
        </authorList>
    </citation>
    <scope>NUCLEOTIDE SEQUENCE [LARGE SCALE GENOMIC DNA]</scope>
</reference>
<proteinExistence type="predicted"/>
<name>A0A0G0WTC6_9BACT</name>
<dbReference type="Proteomes" id="UP000034854">
    <property type="component" value="Unassembled WGS sequence"/>
</dbReference>
<protein>
    <submittedName>
        <fullName evidence="1">Uncharacterized protein</fullName>
    </submittedName>
</protein>
<organism evidence="1 2">
    <name type="scientific">Candidatus Curtissbacteria bacterium GW2011_GWA1_41_11</name>
    <dbReference type="NCBI Taxonomy" id="1618409"/>
    <lineage>
        <taxon>Bacteria</taxon>
        <taxon>Candidatus Curtissiibacteriota</taxon>
    </lineage>
</organism>
<evidence type="ECO:0000313" key="2">
    <source>
        <dbReference type="Proteomes" id="UP000034854"/>
    </source>
</evidence>
<dbReference type="EMBL" id="LCAG01000003">
    <property type="protein sequence ID" value="KKR87685.1"/>
    <property type="molecule type" value="Genomic_DNA"/>
</dbReference>
<dbReference type="AlphaFoldDB" id="A0A0G0WTC6"/>
<evidence type="ECO:0000313" key="1">
    <source>
        <dbReference type="EMBL" id="KKR87685.1"/>
    </source>
</evidence>
<sequence length="103" mass="11227">MPEQDKERIIGGESSVASSSDEAIRAKIVNISRGLHGLPETDIVLEDDNLEPIPVVSGKEIDEQLASRSDLVQISDLSHDHSALGFTIRAERLVKKQLLKKAA</sequence>
<comment type="caution">
    <text evidence="1">The sequence shown here is derived from an EMBL/GenBank/DDBJ whole genome shotgun (WGS) entry which is preliminary data.</text>
</comment>
<gene>
    <name evidence="1" type="ORF">UU34_C0003G0027</name>
</gene>
<accession>A0A0G0WTC6</accession>